<dbReference type="SFLD" id="SFLDG01099">
    <property type="entry name" value="Uncharacterised_Radical_SAM_Su"/>
    <property type="match status" value="1"/>
</dbReference>
<evidence type="ECO:0000256" key="4">
    <source>
        <dbReference type="ARBA" id="ARBA00023014"/>
    </source>
</evidence>
<dbReference type="InterPro" id="IPR040085">
    <property type="entry name" value="MJ0674-like"/>
</dbReference>
<dbReference type="PANTHER" id="PTHR43075">
    <property type="entry name" value="FORMATE LYASE ACTIVATING ENZYME, PUTATIVE (AFU_ORTHOLOGUE AFUA_2G15630)-RELATED"/>
    <property type="match status" value="1"/>
</dbReference>
<dbReference type="EMBL" id="DTBZ01000131">
    <property type="protein sequence ID" value="HGQ18707.1"/>
    <property type="molecule type" value="Genomic_DNA"/>
</dbReference>
<comment type="caution">
    <text evidence="6">The sequence shown here is derived from an EMBL/GenBank/DDBJ whole genome shotgun (WGS) entry which is preliminary data.</text>
</comment>
<proteinExistence type="predicted"/>
<keyword evidence="4" id="KW-0411">Iron-sulfur</keyword>
<dbReference type="GO" id="GO:0003824">
    <property type="term" value="F:catalytic activity"/>
    <property type="evidence" value="ECO:0007669"/>
    <property type="project" value="InterPro"/>
</dbReference>
<evidence type="ECO:0000256" key="1">
    <source>
        <dbReference type="ARBA" id="ARBA00022691"/>
    </source>
</evidence>
<evidence type="ECO:0000313" key="6">
    <source>
        <dbReference type="EMBL" id="HGN36628.1"/>
    </source>
</evidence>
<evidence type="ECO:0000259" key="5">
    <source>
        <dbReference type="Pfam" id="PF04055"/>
    </source>
</evidence>
<dbReference type="InterPro" id="IPR013785">
    <property type="entry name" value="Aldolase_TIM"/>
</dbReference>
<dbReference type="GO" id="GO:0051536">
    <property type="term" value="F:iron-sulfur cluster binding"/>
    <property type="evidence" value="ECO:0007669"/>
    <property type="project" value="UniProtKB-KW"/>
</dbReference>
<dbReference type="PANTHER" id="PTHR43075:SF1">
    <property type="entry name" value="FORMATE LYASE ACTIVATING ENZYME, PUTATIVE (AFU_ORTHOLOGUE AFUA_2G15630)-RELATED"/>
    <property type="match status" value="1"/>
</dbReference>
<feature type="domain" description="Radical SAM core" evidence="5">
    <location>
        <begin position="168"/>
        <end position="312"/>
    </location>
</feature>
<dbReference type="CDD" id="cd01335">
    <property type="entry name" value="Radical_SAM"/>
    <property type="match status" value="1"/>
</dbReference>
<dbReference type="Gene3D" id="3.20.20.70">
    <property type="entry name" value="Aldolase class I"/>
    <property type="match status" value="1"/>
</dbReference>
<dbReference type="SUPFAM" id="SSF102114">
    <property type="entry name" value="Radical SAM enzymes"/>
    <property type="match status" value="1"/>
</dbReference>
<protein>
    <submittedName>
        <fullName evidence="6">Radical SAM protein</fullName>
    </submittedName>
</protein>
<keyword evidence="3" id="KW-0408">Iron</keyword>
<dbReference type="InterPro" id="IPR058240">
    <property type="entry name" value="rSAM_sf"/>
</dbReference>
<dbReference type="InterPro" id="IPR007197">
    <property type="entry name" value="rSAM"/>
</dbReference>
<dbReference type="GO" id="GO:0046872">
    <property type="term" value="F:metal ion binding"/>
    <property type="evidence" value="ECO:0007669"/>
    <property type="project" value="UniProtKB-KW"/>
</dbReference>
<dbReference type="EMBL" id="DTAI01000105">
    <property type="protein sequence ID" value="HGN36628.1"/>
    <property type="molecule type" value="Genomic_DNA"/>
</dbReference>
<keyword evidence="1" id="KW-0949">S-adenosyl-L-methionine</keyword>
<sequence length="382" mass="44621">MGVVQLFRGSYWFIVRPDAIAALSNETLRRVLKWYYSVFIDDYPAKFHIAKAVPLPKDAKLVDDIETLWGIHNELTKYFTSLWNEVKKSGIKFDEFKKMYGTADTSLLDLDIEIAMRILRMCRFCEWRCGVDRTYTNRGVCKLSTTSYVHSWFLHIGEEAPLVPSGTIFYGSCNFRCVFCQNWDISQENPYGGVEVDPRSLYVIQRELRINGARNINHVGGEPTPNLYNILASLKHLDVNVPQLWNSNFYMSEEAMKLLNHVIDIWLPDFKYGNNECALRLSKVPRYIDVITRNLRTAIGWGDMIIRHLVLPNHIECCSKPILKWIATNIQRDRVIVNIMDQYRPEYKAREYSDISRRPSPHELEEVYRYADSLGILWRDVS</sequence>
<gene>
    <name evidence="6" type="ORF">ENT87_03655</name>
    <name evidence="7" type="ORF">ENU30_07040</name>
</gene>
<name>A0A7J3I7B2_9CREN</name>
<organism evidence="6">
    <name type="scientific">Ignisphaera aggregans</name>
    <dbReference type="NCBI Taxonomy" id="334771"/>
    <lineage>
        <taxon>Archaea</taxon>
        <taxon>Thermoproteota</taxon>
        <taxon>Thermoprotei</taxon>
        <taxon>Desulfurococcales</taxon>
        <taxon>Desulfurococcaceae</taxon>
        <taxon>Ignisphaera</taxon>
    </lineage>
</organism>
<reference evidence="6" key="1">
    <citation type="journal article" date="2020" name="mSystems">
        <title>Genome- and Community-Level Interaction Insights into Carbon Utilization and Element Cycling Functions of Hydrothermarchaeota in Hydrothermal Sediment.</title>
        <authorList>
            <person name="Zhou Z."/>
            <person name="Liu Y."/>
            <person name="Xu W."/>
            <person name="Pan J."/>
            <person name="Luo Z.H."/>
            <person name="Li M."/>
        </authorList>
    </citation>
    <scope>NUCLEOTIDE SEQUENCE [LARGE SCALE GENOMIC DNA]</scope>
    <source>
        <strain evidence="6">SpSt-618</strain>
        <strain evidence="7">SpSt-657</strain>
    </source>
</reference>
<accession>A0A7J3I7B2</accession>
<evidence type="ECO:0000256" key="2">
    <source>
        <dbReference type="ARBA" id="ARBA00022723"/>
    </source>
</evidence>
<evidence type="ECO:0000313" key="7">
    <source>
        <dbReference type="EMBL" id="HGQ18707.1"/>
    </source>
</evidence>
<keyword evidence="2" id="KW-0479">Metal-binding</keyword>
<dbReference type="Pfam" id="PF04055">
    <property type="entry name" value="Radical_SAM"/>
    <property type="match status" value="1"/>
</dbReference>
<dbReference type="AlphaFoldDB" id="A0A7J3I7B2"/>
<dbReference type="SFLD" id="SFLDS00029">
    <property type="entry name" value="Radical_SAM"/>
    <property type="match status" value="1"/>
</dbReference>
<evidence type="ECO:0000256" key="3">
    <source>
        <dbReference type="ARBA" id="ARBA00023004"/>
    </source>
</evidence>